<organism evidence="2 3">
    <name type="scientific">Limnothrix redekei LRLZ20PSL1</name>
    <dbReference type="NCBI Taxonomy" id="3112953"/>
    <lineage>
        <taxon>Bacteria</taxon>
        <taxon>Bacillati</taxon>
        <taxon>Cyanobacteriota</taxon>
        <taxon>Cyanophyceae</taxon>
        <taxon>Pseudanabaenales</taxon>
        <taxon>Pseudanabaenaceae</taxon>
        <taxon>Limnothrix</taxon>
    </lineage>
</organism>
<name>A0ABW7CER0_9CYAN</name>
<proteinExistence type="predicted"/>
<evidence type="ECO:0000313" key="2">
    <source>
        <dbReference type="EMBL" id="MFG3819619.1"/>
    </source>
</evidence>
<sequence length="101" mass="11783">MNKGTKKSKFYFDPEGNWGCLWEDKYGSGGNLESCLDMVSDYIESDDCDINQVRYQLLAKGHASGNWWSIWYEEVENDEIELEDSSDSEQESLCYSYEDFD</sequence>
<protein>
    <submittedName>
        <fullName evidence="2">Uncharacterized protein</fullName>
    </submittedName>
</protein>
<dbReference type="RefSeq" id="WP_393015602.1">
    <property type="nucleotide sequence ID" value="NZ_JAZAQF010000095.1"/>
</dbReference>
<keyword evidence="3" id="KW-1185">Reference proteome</keyword>
<gene>
    <name evidence="2" type="ORF">VPK24_18390</name>
</gene>
<dbReference type="Proteomes" id="UP001604335">
    <property type="component" value="Unassembled WGS sequence"/>
</dbReference>
<feature type="region of interest" description="Disordered" evidence="1">
    <location>
        <begin position="81"/>
        <end position="101"/>
    </location>
</feature>
<evidence type="ECO:0000313" key="3">
    <source>
        <dbReference type="Proteomes" id="UP001604335"/>
    </source>
</evidence>
<reference evidence="3" key="1">
    <citation type="journal article" date="2024" name="Algal Res.">
        <title>Biochemical, toxicological and genomic investigation of a high-biomass producing Limnothrix strain isolated from Italian shallow drinking water reservoir.</title>
        <authorList>
            <person name="Simonazzi M."/>
            <person name="Shishido T.K."/>
            <person name="Delbaje E."/>
            <person name="Wahlsten M."/>
            <person name="Fewer D.P."/>
            <person name="Sivonen K."/>
            <person name="Pezzolesi L."/>
            <person name="Pistocchi R."/>
        </authorList>
    </citation>
    <scope>NUCLEOTIDE SEQUENCE [LARGE SCALE GENOMIC DNA]</scope>
    <source>
        <strain evidence="3">LRLZ20PSL1</strain>
    </source>
</reference>
<evidence type="ECO:0000256" key="1">
    <source>
        <dbReference type="SAM" id="MobiDB-lite"/>
    </source>
</evidence>
<comment type="caution">
    <text evidence="2">The sequence shown here is derived from an EMBL/GenBank/DDBJ whole genome shotgun (WGS) entry which is preliminary data.</text>
</comment>
<dbReference type="EMBL" id="JAZAQF010000095">
    <property type="protein sequence ID" value="MFG3819619.1"/>
    <property type="molecule type" value="Genomic_DNA"/>
</dbReference>
<feature type="compositionally biased region" description="Acidic residues" evidence="1">
    <location>
        <begin position="81"/>
        <end position="90"/>
    </location>
</feature>
<accession>A0ABW7CER0</accession>